<evidence type="ECO:0000313" key="2">
    <source>
        <dbReference type="EMBL" id="TFK21561.1"/>
    </source>
</evidence>
<sequence>MTSSNDTSCVAANPDIAGYGVMVAITAQAASSFVAPLLSITDGKLTPEENKRISSLPIVNSIYLCSLVVTGIVQAAQNQLSAYHGIMILNMAWELEGYLILSHHFIDHGLGRWFHGGSSAMDVVQAGSVMSVMLSISRIVLGAWGVTLSVLTFARKLTCVERTVIVIVHRGWVVRMGDPRAQIACGILNGLRGIFGFFSLARDFRGARPKESPLGKRGTRRHKDWHELADTECPNSGGEDRDKGDAHATRDVAVNRWVIAFRGLGAFIFWVCLVITTYTTRSRNIDTKVVSEGENDWGYGQILALCLVAHPVLLTIRVRAVREWIRARCRRKAVGDTGIRKRESEYNQPASKAEVMKLKTVETEEIKSPLTTSEGMRHRKLSNMGGLDAPKGSERVKFPTGESTAQTYISCTNIINTVSTIPTFGAPPTPSYTVVPISTCVHSIINLQTPRIRGQFLGK</sequence>
<feature type="transmembrane region" description="Helical" evidence="1">
    <location>
        <begin position="123"/>
        <end position="146"/>
    </location>
</feature>
<organism evidence="2 3">
    <name type="scientific">Coprinopsis marcescibilis</name>
    <name type="common">Agaric fungus</name>
    <name type="synonym">Psathyrella marcescibilis</name>
    <dbReference type="NCBI Taxonomy" id="230819"/>
    <lineage>
        <taxon>Eukaryota</taxon>
        <taxon>Fungi</taxon>
        <taxon>Dikarya</taxon>
        <taxon>Basidiomycota</taxon>
        <taxon>Agaricomycotina</taxon>
        <taxon>Agaricomycetes</taxon>
        <taxon>Agaricomycetidae</taxon>
        <taxon>Agaricales</taxon>
        <taxon>Agaricineae</taxon>
        <taxon>Psathyrellaceae</taxon>
        <taxon>Coprinopsis</taxon>
    </lineage>
</organism>
<feature type="transmembrane region" description="Helical" evidence="1">
    <location>
        <begin position="16"/>
        <end position="38"/>
    </location>
</feature>
<evidence type="ECO:0000313" key="3">
    <source>
        <dbReference type="Proteomes" id="UP000307440"/>
    </source>
</evidence>
<dbReference type="AlphaFoldDB" id="A0A5C3KMA6"/>
<keyword evidence="1" id="KW-0812">Transmembrane</keyword>
<gene>
    <name evidence="2" type="ORF">FA15DRAFT_73101</name>
</gene>
<keyword evidence="1" id="KW-0472">Membrane</keyword>
<feature type="transmembrane region" description="Helical" evidence="1">
    <location>
        <begin position="259"/>
        <end position="278"/>
    </location>
</feature>
<accession>A0A5C3KMA6</accession>
<evidence type="ECO:0000256" key="1">
    <source>
        <dbReference type="SAM" id="Phobius"/>
    </source>
</evidence>
<protein>
    <submittedName>
        <fullName evidence="2">Uncharacterized protein</fullName>
    </submittedName>
</protein>
<reference evidence="2 3" key="1">
    <citation type="journal article" date="2019" name="Nat. Ecol. Evol.">
        <title>Megaphylogeny resolves global patterns of mushroom evolution.</title>
        <authorList>
            <person name="Varga T."/>
            <person name="Krizsan K."/>
            <person name="Foldi C."/>
            <person name="Dima B."/>
            <person name="Sanchez-Garcia M."/>
            <person name="Sanchez-Ramirez S."/>
            <person name="Szollosi G.J."/>
            <person name="Szarkandi J.G."/>
            <person name="Papp V."/>
            <person name="Albert L."/>
            <person name="Andreopoulos W."/>
            <person name="Angelini C."/>
            <person name="Antonin V."/>
            <person name="Barry K.W."/>
            <person name="Bougher N.L."/>
            <person name="Buchanan P."/>
            <person name="Buyck B."/>
            <person name="Bense V."/>
            <person name="Catcheside P."/>
            <person name="Chovatia M."/>
            <person name="Cooper J."/>
            <person name="Damon W."/>
            <person name="Desjardin D."/>
            <person name="Finy P."/>
            <person name="Geml J."/>
            <person name="Haridas S."/>
            <person name="Hughes K."/>
            <person name="Justo A."/>
            <person name="Karasinski D."/>
            <person name="Kautmanova I."/>
            <person name="Kiss B."/>
            <person name="Kocsube S."/>
            <person name="Kotiranta H."/>
            <person name="LaButti K.M."/>
            <person name="Lechner B.E."/>
            <person name="Liimatainen K."/>
            <person name="Lipzen A."/>
            <person name="Lukacs Z."/>
            <person name="Mihaltcheva S."/>
            <person name="Morgado L.N."/>
            <person name="Niskanen T."/>
            <person name="Noordeloos M.E."/>
            <person name="Ohm R.A."/>
            <person name="Ortiz-Santana B."/>
            <person name="Ovrebo C."/>
            <person name="Racz N."/>
            <person name="Riley R."/>
            <person name="Savchenko A."/>
            <person name="Shiryaev A."/>
            <person name="Soop K."/>
            <person name="Spirin V."/>
            <person name="Szebenyi C."/>
            <person name="Tomsovsky M."/>
            <person name="Tulloss R.E."/>
            <person name="Uehling J."/>
            <person name="Grigoriev I.V."/>
            <person name="Vagvolgyi C."/>
            <person name="Papp T."/>
            <person name="Martin F.M."/>
            <person name="Miettinen O."/>
            <person name="Hibbett D.S."/>
            <person name="Nagy L.G."/>
        </authorList>
    </citation>
    <scope>NUCLEOTIDE SEQUENCE [LARGE SCALE GENOMIC DNA]</scope>
    <source>
        <strain evidence="2 3">CBS 121175</strain>
    </source>
</reference>
<dbReference type="EMBL" id="ML210264">
    <property type="protein sequence ID" value="TFK21561.1"/>
    <property type="molecule type" value="Genomic_DNA"/>
</dbReference>
<keyword evidence="1" id="KW-1133">Transmembrane helix</keyword>
<feature type="transmembrane region" description="Helical" evidence="1">
    <location>
        <begin position="298"/>
        <end position="318"/>
    </location>
</feature>
<name>A0A5C3KMA6_COPMA</name>
<dbReference type="Proteomes" id="UP000307440">
    <property type="component" value="Unassembled WGS sequence"/>
</dbReference>
<keyword evidence="3" id="KW-1185">Reference proteome</keyword>
<feature type="transmembrane region" description="Helical" evidence="1">
    <location>
        <begin position="58"/>
        <end position="76"/>
    </location>
</feature>
<dbReference type="OrthoDB" id="3351993at2759"/>
<proteinExistence type="predicted"/>